<dbReference type="Proteomes" id="UP001159428">
    <property type="component" value="Unassembled WGS sequence"/>
</dbReference>
<name>A0AAU9X8K2_9CNID</name>
<protein>
    <submittedName>
        <fullName evidence="2">Uncharacterized protein</fullName>
    </submittedName>
</protein>
<keyword evidence="3" id="KW-1185">Reference proteome</keyword>
<comment type="caution">
    <text evidence="2">The sequence shown here is derived from an EMBL/GenBank/DDBJ whole genome shotgun (WGS) entry which is preliminary data.</text>
</comment>
<evidence type="ECO:0000256" key="1">
    <source>
        <dbReference type="SAM" id="MobiDB-lite"/>
    </source>
</evidence>
<dbReference type="EMBL" id="CALNXJ010000033">
    <property type="protein sequence ID" value="CAH3139797.1"/>
    <property type="molecule type" value="Genomic_DNA"/>
</dbReference>
<sequence>MANEAERDASNGVRPSPSGSVMRVETAGGNKIEINDVWTTRILVTAVSGTGIYVVKSLVTFFRENPKLVTDVVKWAFKGWGEATVKPGSIIVDLDFGSQEKFLKFKEDFKDGKVKDALERGLGEIGYNFKLELKLVKENPNVATVEMSKETVIRETKKVSFAYSNPRVVSHGERKEEKESDQKAEVKENPEGTDNPAKEDIQSPSQKRKEASGSTEVKQEEESGSAAKKPKIDPIGEPGTSGVSSTSKTRKFKEGVVTDDDLQTLGKKLLTNGMNWHVDLKLREQT</sequence>
<gene>
    <name evidence="2" type="ORF">PMEA_00018984</name>
</gene>
<feature type="compositionally biased region" description="Basic and acidic residues" evidence="1">
    <location>
        <begin position="170"/>
        <end position="221"/>
    </location>
</feature>
<dbReference type="AlphaFoldDB" id="A0AAU9X8K2"/>
<evidence type="ECO:0000313" key="3">
    <source>
        <dbReference type="Proteomes" id="UP001159428"/>
    </source>
</evidence>
<feature type="region of interest" description="Disordered" evidence="1">
    <location>
        <begin position="164"/>
        <end position="257"/>
    </location>
</feature>
<evidence type="ECO:0000313" key="2">
    <source>
        <dbReference type="EMBL" id="CAH3139797.1"/>
    </source>
</evidence>
<feature type="region of interest" description="Disordered" evidence="1">
    <location>
        <begin position="1"/>
        <end position="22"/>
    </location>
</feature>
<accession>A0AAU9X8K2</accession>
<reference evidence="2 3" key="1">
    <citation type="submission" date="2022-05" db="EMBL/GenBank/DDBJ databases">
        <authorList>
            <consortium name="Genoscope - CEA"/>
            <person name="William W."/>
        </authorList>
    </citation>
    <scope>NUCLEOTIDE SEQUENCE [LARGE SCALE GENOMIC DNA]</scope>
</reference>
<organism evidence="2 3">
    <name type="scientific">Pocillopora meandrina</name>
    <dbReference type="NCBI Taxonomy" id="46732"/>
    <lineage>
        <taxon>Eukaryota</taxon>
        <taxon>Metazoa</taxon>
        <taxon>Cnidaria</taxon>
        <taxon>Anthozoa</taxon>
        <taxon>Hexacorallia</taxon>
        <taxon>Scleractinia</taxon>
        <taxon>Astrocoeniina</taxon>
        <taxon>Pocilloporidae</taxon>
        <taxon>Pocillopora</taxon>
    </lineage>
</organism>
<proteinExistence type="predicted"/>